<dbReference type="PROSITE" id="PS50969">
    <property type="entry name" value="FCP1"/>
    <property type="match status" value="1"/>
</dbReference>
<gene>
    <name evidence="4" type="ORF">B0T17DRAFT_480441</name>
</gene>
<comment type="similarity">
    <text evidence="1">Belongs to the TIM50 family.</text>
</comment>
<evidence type="ECO:0000256" key="2">
    <source>
        <dbReference type="SAM" id="MobiDB-lite"/>
    </source>
</evidence>
<keyword evidence="5" id="KW-1185">Reference proteome</keyword>
<evidence type="ECO:0000313" key="5">
    <source>
        <dbReference type="Proteomes" id="UP001174934"/>
    </source>
</evidence>
<protein>
    <recommendedName>
        <fullName evidence="1">Mitochondrial import inner membrane translocase subunit TIM50</fullName>
    </recommendedName>
</protein>
<dbReference type="GO" id="GO:0005744">
    <property type="term" value="C:TIM23 mitochondrial import inner membrane translocase complex"/>
    <property type="evidence" value="ECO:0007669"/>
    <property type="project" value="UniProtKB-UniRule"/>
</dbReference>
<dbReference type="Gene3D" id="3.40.50.1000">
    <property type="entry name" value="HAD superfamily/HAD-like"/>
    <property type="match status" value="1"/>
</dbReference>
<feature type="compositionally biased region" description="Polar residues" evidence="2">
    <location>
        <begin position="82"/>
        <end position="91"/>
    </location>
</feature>
<dbReference type="InterPro" id="IPR023214">
    <property type="entry name" value="HAD_sf"/>
</dbReference>
<evidence type="ECO:0000313" key="4">
    <source>
        <dbReference type="EMBL" id="KAK0635664.1"/>
    </source>
</evidence>
<dbReference type="InterPro" id="IPR004274">
    <property type="entry name" value="FCP1_dom"/>
</dbReference>
<name>A0AA39XKM8_9PEZI</name>
<dbReference type="AlphaFoldDB" id="A0AA39XKM8"/>
<proteinExistence type="inferred from homology"/>
<comment type="subunit">
    <text evidence="1">Component of the TIM23 complex.</text>
</comment>
<accession>A0AA39XKM8</accession>
<feature type="compositionally biased region" description="Basic residues" evidence="2">
    <location>
        <begin position="36"/>
        <end position="49"/>
    </location>
</feature>
<keyword evidence="1" id="KW-0809">Transit peptide</keyword>
<keyword evidence="1" id="KW-0811">Translocation</keyword>
<dbReference type="InterPro" id="IPR036412">
    <property type="entry name" value="HAD-like_sf"/>
</dbReference>
<comment type="caution">
    <text evidence="4">The sequence shown here is derived from an EMBL/GenBank/DDBJ whole genome shotgun (WGS) entry which is preliminary data.</text>
</comment>
<feature type="compositionally biased region" description="Low complexity" evidence="2">
    <location>
        <begin position="19"/>
        <end position="28"/>
    </location>
</feature>
<dbReference type="EMBL" id="JAULSR010000001">
    <property type="protein sequence ID" value="KAK0635664.1"/>
    <property type="molecule type" value="Genomic_DNA"/>
</dbReference>
<evidence type="ECO:0000256" key="1">
    <source>
        <dbReference type="RuleBase" id="RU365079"/>
    </source>
</evidence>
<evidence type="ECO:0000259" key="3">
    <source>
        <dbReference type="PROSITE" id="PS50969"/>
    </source>
</evidence>
<dbReference type="Pfam" id="PF03031">
    <property type="entry name" value="NIF"/>
    <property type="match status" value="1"/>
</dbReference>
<keyword evidence="1" id="KW-0653">Protein transport</keyword>
<dbReference type="GO" id="GO:0015031">
    <property type="term" value="P:protein transport"/>
    <property type="evidence" value="ECO:0007669"/>
    <property type="project" value="UniProtKB-KW"/>
</dbReference>
<comment type="function">
    <text evidence="1">Essential component of the TIM23 complex, a complex that mediates the translocation of transit peptide-containing proteins across the mitochondrial inner membrane.</text>
</comment>
<organism evidence="4 5">
    <name type="scientific">Bombardia bombarda</name>
    <dbReference type="NCBI Taxonomy" id="252184"/>
    <lineage>
        <taxon>Eukaryota</taxon>
        <taxon>Fungi</taxon>
        <taxon>Dikarya</taxon>
        <taxon>Ascomycota</taxon>
        <taxon>Pezizomycotina</taxon>
        <taxon>Sordariomycetes</taxon>
        <taxon>Sordariomycetidae</taxon>
        <taxon>Sordariales</taxon>
        <taxon>Lasiosphaeriaceae</taxon>
        <taxon>Bombardia</taxon>
    </lineage>
</organism>
<dbReference type="Proteomes" id="UP001174934">
    <property type="component" value="Unassembled WGS sequence"/>
</dbReference>
<comment type="subcellular location">
    <subcellularLocation>
        <location evidence="1">Mitochondrion inner membrane</location>
        <topology evidence="1">Single-pass membrane protein</topology>
    </subcellularLocation>
</comment>
<feature type="domain" description="FCP1 homology" evidence="3">
    <location>
        <begin position="109"/>
        <end position="276"/>
    </location>
</feature>
<dbReference type="SUPFAM" id="SSF56784">
    <property type="entry name" value="HAD-like"/>
    <property type="match status" value="1"/>
</dbReference>
<sequence length="304" mass="33660">MRRPSRTGDTTTPEDRDGSNTGSGTSGSQRPGPAHKVNKSGKGIKRNHARNAATAAPPPSSPPRAQTQAQPRRRAPQDPVTAPSSASGGIPTPTSAYLLRASFLARPVDQPRPLLVVIDLNGTMLFRPNKKNPSKFVERPCARQFLEYCITTFHVVIWSSARPENVRSMCASLISPALHGRLVAIWGRDKFGLTADDYNRRTQCYKRLTLLWDDPNVAAAHPLGEPWNQGNTVLIDDSAEKARSEPYNAITIPEFMGELRERPEVLPMVHNYLNTLAMQADLSTYVRAEPFMVHNENLRDEGFD</sequence>
<reference evidence="4" key="1">
    <citation type="submission" date="2023-06" db="EMBL/GenBank/DDBJ databases">
        <title>Genome-scale phylogeny and comparative genomics of the fungal order Sordariales.</title>
        <authorList>
            <consortium name="Lawrence Berkeley National Laboratory"/>
            <person name="Hensen N."/>
            <person name="Bonometti L."/>
            <person name="Westerberg I."/>
            <person name="Brannstrom I.O."/>
            <person name="Guillou S."/>
            <person name="Cros-Aarteil S."/>
            <person name="Calhoun S."/>
            <person name="Haridas S."/>
            <person name="Kuo A."/>
            <person name="Mondo S."/>
            <person name="Pangilinan J."/>
            <person name="Riley R."/>
            <person name="LaButti K."/>
            <person name="Andreopoulos B."/>
            <person name="Lipzen A."/>
            <person name="Chen C."/>
            <person name="Yanf M."/>
            <person name="Daum C."/>
            <person name="Ng V."/>
            <person name="Clum A."/>
            <person name="Steindorff A."/>
            <person name="Ohm R."/>
            <person name="Martin F."/>
            <person name="Silar P."/>
            <person name="Natvig D."/>
            <person name="Lalanne C."/>
            <person name="Gautier V."/>
            <person name="Ament-velasquez S.L."/>
            <person name="Kruys A."/>
            <person name="Hutchinson M.I."/>
            <person name="Powell A.J."/>
            <person name="Barry K."/>
            <person name="Miller A.N."/>
            <person name="Grigoriev I.V."/>
            <person name="Debuchy R."/>
            <person name="Gladieux P."/>
            <person name="Thoren M.H."/>
            <person name="Johannesson H."/>
        </authorList>
    </citation>
    <scope>NUCLEOTIDE SEQUENCE</scope>
    <source>
        <strain evidence="4">SMH3391-2</strain>
    </source>
</reference>
<keyword evidence="1" id="KW-0496">Mitochondrion</keyword>
<feature type="region of interest" description="Disordered" evidence="2">
    <location>
        <begin position="1"/>
        <end position="91"/>
    </location>
</feature>
<dbReference type="PANTHER" id="PTHR12210">
    <property type="entry name" value="DULLARD PROTEIN PHOSPHATASE"/>
    <property type="match status" value="1"/>
</dbReference>
<dbReference type="InterPro" id="IPR050365">
    <property type="entry name" value="TIM50"/>
</dbReference>
<dbReference type="SMART" id="SM00577">
    <property type="entry name" value="CPDc"/>
    <property type="match status" value="1"/>
</dbReference>
<keyword evidence="1" id="KW-0813">Transport</keyword>